<feature type="compositionally biased region" description="Basic and acidic residues" evidence="1">
    <location>
        <begin position="1"/>
        <end position="19"/>
    </location>
</feature>
<sequence length="113" mass="12401">MEAPDRSDAVEPRASDHSRPGPAFGCREGVFQAPLSVRDQLDLIARSFGFCATLFAGAMSLTKLCGSGAHWRLLFKPSTVTGPCSQELIPGWHGFLAVDHHRRRRCWPGLQPT</sequence>
<evidence type="ECO:0000313" key="2">
    <source>
        <dbReference type="EMBL" id="KAL1396448.1"/>
    </source>
</evidence>
<feature type="non-terminal residue" evidence="2">
    <location>
        <position position="113"/>
    </location>
</feature>
<reference evidence="2 3" key="1">
    <citation type="submission" date="2024-05" db="EMBL/GenBank/DDBJ databases">
        <title>Culex pipiens pipiens assembly and annotation.</title>
        <authorList>
            <person name="Alout H."/>
            <person name="Durand T."/>
        </authorList>
    </citation>
    <scope>NUCLEOTIDE SEQUENCE [LARGE SCALE GENOMIC DNA]</scope>
    <source>
        <strain evidence="2">HA-2024</strain>
        <tissue evidence="2">Whole body</tissue>
    </source>
</reference>
<accession>A0ABD1DA32</accession>
<feature type="region of interest" description="Disordered" evidence="1">
    <location>
        <begin position="1"/>
        <end position="23"/>
    </location>
</feature>
<organism evidence="2 3">
    <name type="scientific">Culex pipiens pipiens</name>
    <name type="common">Northern house mosquito</name>
    <dbReference type="NCBI Taxonomy" id="38569"/>
    <lineage>
        <taxon>Eukaryota</taxon>
        <taxon>Metazoa</taxon>
        <taxon>Ecdysozoa</taxon>
        <taxon>Arthropoda</taxon>
        <taxon>Hexapoda</taxon>
        <taxon>Insecta</taxon>
        <taxon>Pterygota</taxon>
        <taxon>Neoptera</taxon>
        <taxon>Endopterygota</taxon>
        <taxon>Diptera</taxon>
        <taxon>Nematocera</taxon>
        <taxon>Culicoidea</taxon>
        <taxon>Culicidae</taxon>
        <taxon>Culicinae</taxon>
        <taxon>Culicini</taxon>
        <taxon>Culex</taxon>
        <taxon>Culex</taxon>
    </lineage>
</organism>
<protein>
    <submittedName>
        <fullName evidence="2">Uncharacterized protein</fullName>
    </submittedName>
</protein>
<evidence type="ECO:0000256" key="1">
    <source>
        <dbReference type="SAM" id="MobiDB-lite"/>
    </source>
</evidence>
<dbReference type="AlphaFoldDB" id="A0ABD1DA32"/>
<comment type="caution">
    <text evidence="2">The sequence shown here is derived from an EMBL/GenBank/DDBJ whole genome shotgun (WGS) entry which is preliminary data.</text>
</comment>
<gene>
    <name evidence="2" type="ORF">pipiens_020167</name>
</gene>
<proteinExistence type="predicted"/>
<evidence type="ECO:0000313" key="3">
    <source>
        <dbReference type="Proteomes" id="UP001562425"/>
    </source>
</evidence>
<dbReference type="Proteomes" id="UP001562425">
    <property type="component" value="Unassembled WGS sequence"/>
</dbReference>
<dbReference type="EMBL" id="JBEHCU010006695">
    <property type="protein sequence ID" value="KAL1396448.1"/>
    <property type="molecule type" value="Genomic_DNA"/>
</dbReference>
<keyword evidence="3" id="KW-1185">Reference proteome</keyword>
<name>A0ABD1DA32_CULPP</name>